<gene>
    <name evidence="1" type="ORF">N864_09560</name>
</gene>
<dbReference type="SUPFAM" id="SSF55144">
    <property type="entry name" value="LigT-like"/>
    <property type="match status" value="1"/>
</dbReference>
<accession>W9GL42</accession>
<proteinExistence type="predicted"/>
<dbReference type="AlphaFoldDB" id="W9GL42"/>
<keyword evidence="2" id="KW-1185">Reference proteome</keyword>
<dbReference type="Proteomes" id="UP000019494">
    <property type="component" value="Unassembled WGS sequence"/>
</dbReference>
<comment type="caution">
    <text evidence="1">The sequence shown here is derived from an EMBL/GenBank/DDBJ whole genome shotgun (WGS) entry which is preliminary data.</text>
</comment>
<name>W9GL42_9MICO</name>
<dbReference type="Gene3D" id="3.90.1140.10">
    <property type="entry name" value="Cyclic phosphodiesterase"/>
    <property type="match status" value="1"/>
</dbReference>
<evidence type="ECO:0008006" key="3">
    <source>
        <dbReference type="Google" id="ProtNLM"/>
    </source>
</evidence>
<sequence length="193" mass="21071">MTGHSVLQVPVPELEPFVRGRHEHYDVDYLSSDPGFVHAHVTALGPFLTRAELTPERLATVSSIAARTAPFAFRLERFDVFPNGIIHLVPEPETPFRALTADLCAAFPDKLPYAAEFPDVRPHLTLDAEGDGVSVASTRALVGPLVPAACWAERLDLVWYQPGHCHVIASWPLGEPVTSRRPGLTAPAQREVG</sequence>
<dbReference type="Pfam" id="PF13563">
    <property type="entry name" value="2_5_RNA_ligase2"/>
    <property type="match status" value="1"/>
</dbReference>
<dbReference type="InterPro" id="IPR009097">
    <property type="entry name" value="Cyclic_Pdiesterase"/>
</dbReference>
<dbReference type="PATRIC" id="fig|584657.3.peg.3523"/>
<dbReference type="EMBL" id="AWQS01000216">
    <property type="protein sequence ID" value="EWT04599.1"/>
    <property type="molecule type" value="Genomic_DNA"/>
</dbReference>
<protein>
    <recommendedName>
        <fullName evidence="3">2'-5' RNA ligase</fullName>
    </recommendedName>
</protein>
<evidence type="ECO:0000313" key="1">
    <source>
        <dbReference type="EMBL" id="EWT04599.1"/>
    </source>
</evidence>
<dbReference type="RefSeq" id="WP_034720154.1">
    <property type="nucleotide sequence ID" value="NZ_AWQS01000216.1"/>
</dbReference>
<reference evidence="2" key="1">
    <citation type="submission" date="2013-08" db="EMBL/GenBank/DDBJ databases">
        <title>Intrasporangium oryzae NRRL B-24470.</title>
        <authorList>
            <person name="Liu H."/>
            <person name="Wang G."/>
        </authorList>
    </citation>
    <scope>NUCLEOTIDE SEQUENCE [LARGE SCALE GENOMIC DNA]</scope>
    <source>
        <strain evidence="2">Q5-1</strain>
    </source>
</reference>
<organism evidence="1 2">
    <name type="scientific">Intrasporangium chromatireducens Q5-1</name>
    <dbReference type="NCBI Taxonomy" id="584657"/>
    <lineage>
        <taxon>Bacteria</taxon>
        <taxon>Bacillati</taxon>
        <taxon>Actinomycetota</taxon>
        <taxon>Actinomycetes</taxon>
        <taxon>Micrococcales</taxon>
        <taxon>Intrasporangiaceae</taxon>
        <taxon>Intrasporangium</taxon>
    </lineage>
</organism>
<evidence type="ECO:0000313" key="2">
    <source>
        <dbReference type="Proteomes" id="UP000019494"/>
    </source>
</evidence>